<organism evidence="1 2">
    <name type="scientific">Melia azedarach</name>
    <name type="common">Chinaberry tree</name>
    <dbReference type="NCBI Taxonomy" id="155640"/>
    <lineage>
        <taxon>Eukaryota</taxon>
        <taxon>Viridiplantae</taxon>
        <taxon>Streptophyta</taxon>
        <taxon>Embryophyta</taxon>
        <taxon>Tracheophyta</taxon>
        <taxon>Spermatophyta</taxon>
        <taxon>Magnoliopsida</taxon>
        <taxon>eudicotyledons</taxon>
        <taxon>Gunneridae</taxon>
        <taxon>Pentapetalae</taxon>
        <taxon>rosids</taxon>
        <taxon>malvids</taxon>
        <taxon>Sapindales</taxon>
        <taxon>Meliaceae</taxon>
        <taxon>Melia</taxon>
    </lineage>
</organism>
<protein>
    <submittedName>
        <fullName evidence="1">Glycosyltransferase family 61 protein</fullName>
    </submittedName>
</protein>
<dbReference type="Proteomes" id="UP001164539">
    <property type="component" value="Chromosome 9"/>
</dbReference>
<evidence type="ECO:0000313" key="1">
    <source>
        <dbReference type="EMBL" id="KAJ4711424.1"/>
    </source>
</evidence>
<sequence>MTHTSPALVFSTGGYTGNFFHEFMDCFVPLYITVNSHFPDRNVILVITDCHDWWTSKYAELLPRFSRHPIINIDKENISHCFPSAIVGLISHGHMVINPGLLPKPETLMDFQAFLANTYRQDDRHQLPTKPKLVLINRNANIGRRILNVEEVEKTARELGFDVTIFKPKRNTSLAESFRLIHASHAMLGVHGAALTHFLFLRPRSVLMQVVPIGTEWLSDAYFGKPTRILGLEYMKYKIKLEESSLAEVYTGDDLVLKNPKAFVRGNWSNAQIYLKKQNVKLDIVRFRRYLRDAYKKAKDFMDKAS</sequence>
<proteinExistence type="predicted"/>
<dbReference type="EMBL" id="CM051402">
    <property type="protein sequence ID" value="KAJ4711424.1"/>
    <property type="molecule type" value="Genomic_DNA"/>
</dbReference>
<name>A0ACC1XKZ8_MELAZ</name>
<gene>
    <name evidence="1" type="ORF">OWV82_017449</name>
</gene>
<evidence type="ECO:0000313" key="2">
    <source>
        <dbReference type="Proteomes" id="UP001164539"/>
    </source>
</evidence>
<accession>A0ACC1XKZ8</accession>
<comment type="caution">
    <text evidence="1">The sequence shown here is derived from an EMBL/GenBank/DDBJ whole genome shotgun (WGS) entry which is preliminary data.</text>
</comment>
<keyword evidence="2" id="KW-1185">Reference proteome</keyword>
<reference evidence="1 2" key="1">
    <citation type="journal article" date="2023" name="Science">
        <title>Complex scaffold remodeling in plant triterpene biosynthesis.</title>
        <authorList>
            <person name="De La Pena R."/>
            <person name="Hodgson H."/>
            <person name="Liu J.C."/>
            <person name="Stephenson M.J."/>
            <person name="Martin A.C."/>
            <person name="Owen C."/>
            <person name="Harkess A."/>
            <person name="Leebens-Mack J."/>
            <person name="Jimenez L.E."/>
            <person name="Osbourn A."/>
            <person name="Sattely E.S."/>
        </authorList>
    </citation>
    <scope>NUCLEOTIDE SEQUENCE [LARGE SCALE GENOMIC DNA]</scope>
    <source>
        <strain evidence="2">cv. JPN11</strain>
        <tissue evidence="1">Leaf</tissue>
    </source>
</reference>